<proteinExistence type="predicted"/>
<keyword evidence="2" id="KW-1185">Reference proteome</keyword>
<dbReference type="EMBL" id="JBEPMP010000001">
    <property type="protein sequence ID" value="MET3726494.1"/>
    <property type="molecule type" value="Genomic_DNA"/>
</dbReference>
<name>A0ABV2LD22_9BACL</name>
<reference evidence="1 2" key="1">
    <citation type="submission" date="2024-06" db="EMBL/GenBank/DDBJ databases">
        <title>Genomic Encyclopedia of Type Strains, Phase IV (KMG-IV): sequencing the most valuable type-strain genomes for metagenomic binning, comparative biology and taxonomic classification.</title>
        <authorList>
            <person name="Goeker M."/>
        </authorList>
    </citation>
    <scope>NUCLEOTIDE SEQUENCE [LARGE SCALE GENOMIC DNA]</scope>
    <source>
        <strain evidence="1 2">DSM 100124</strain>
    </source>
</reference>
<dbReference type="Proteomes" id="UP001549097">
    <property type="component" value="Unassembled WGS sequence"/>
</dbReference>
<organism evidence="1 2">
    <name type="scientific">Fictibacillus halophilus</name>
    <dbReference type="NCBI Taxonomy" id="1610490"/>
    <lineage>
        <taxon>Bacteria</taxon>
        <taxon>Bacillati</taxon>
        <taxon>Bacillota</taxon>
        <taxon>Bacilli</taxon>
        <taxon>Bacillales</taxon>
        <taxon>Fictibacillaceae</taxon>
        <taxon>Fictibacillus</taxon>
    </lineage>
</organism>
<evidence type="ECO:0000313" key="1">
    <source>
        <dbReference type="EMBL" id="MET3726494.1"/>
    </source>
</evidence>
<gene>
    <name evidence="1" type="ORF">ABID52_000075</name>
</gene>
<sequence>MNTLEYRLEDKQTIKTFEAISSLETSVRFFVNYWVNEGKVYENRGNYFTNGKYFIDLYECKGEQPYADTIEKVPNTIEYRLFHSDRKIIKESTETSLEGIMLALSLDSVTIDNNTYKRLSLEFDEDREVYVYYLNG</sequence>
<comment type="caution">
    <text evidence="1">The sequence shown here is derived from an EMBL/GenBank/DDBJ whole genome shotgun (WGS) entry which is preliminary data.</text>
</comment>
<evidence type="ECO:0000313" key="2">
    <source>
        <dbReference type="Proteomes" id="UP001549097"/>
    </source>
</evidence>
<protein>
    <submittedName>
        <fullName evidence="1">Uncharacterized protein</fullName>
    </submittedName>
</protein>
<accession>A0ABV2LD22</accession>
<dbReference type="RefSeq" id="WP_198768804.1">
    <property type="nucleotide sequence ID" value="NZ_JAEACF010000001.1"/>
</dbReference>